<sequence>MINFRILLLAIIILLPVTQALSESGNYPSKVEVSLRKSGSNRAELEKAILYYVEKGDSQMLQAVYFLIENMDIHYGETYTIKDGTGTRLPFSEFEYPDINTASAAWDSIRQIKGHLNFQDSVSSDLQTIKADLLIDNINKAFSVWRSSKYKDISFEDFCEYILPYRVTVEPLCDWRHEYHERYQWLGDSLQSKSLERVLEYAAMDYNMWFKSNYGGKPVFEEEPSTRLSAKQLLFRKTAGCENIATLEVFSLRSQGIPVAYDLIPWWGTSMGGHFVNTAFDEQMHPIHFDVTYHIQINPTLAREPGKVLRLTYSKQPNILASRVEWREIPSSVLRTLNYKDVTDEWWETADVHASLFSDIPSERITYAYIYNWGRWRPVWWGETQSDSVIFSKMPQGVVILPIYYKNGDTVPAGHPVLNAYNHVLHLAPDTVDLHTVEIKQENGYLKFRPNKKYELFYWDREWKSLGVQTTAEDTQTLVFTNVPRNSLLRLIPEYTAGKERPFIILKNGKRYWW</sequence>
<dbReference type="InterPro" id="IPR038765">
    <property type="entry name" value="Papain-like_cys_pep_sf"/>
</dbReference>
<accession>A0A6I0SCF7</accession>
<dbReference type="PANTHER" id="PTHR35532">
    <property type="entry name" value="SIMILAR TO POLYHYDROXYALKANOATE DEPOLYMERASE"/>
    <property type="match status" value="1"/>
</dbReference>
<protein>
    <submittedName>
        <fullName evidence="1">Transglutaminase domain-containing protein</fullName>
    </submittedName>
</protein>
<proteinExistence type="predicted"/>
<dbReference type="Proteomes" id="UP000488521">
    <property type="component" value="Unassembled WGS sequence"/>
</dbReference>
<organism evidence="1 2">
    <name type="scientific">Bacteroides thetaiotaomicron</name>
    <dbReference type="NCBI Taxonomy" id="818"/>
    <lineage>
        <taxon>Bacteria</taxon>
        <taxon>Pseudomonadati</taxon>
        <taxon>Bacteroidota</taxon>
        <taxon>Bacteroidia</taxon>
        <taxon>Bacteroidales</taxon>
        <taxon>Bacteroidaceae</taxon>
        <taxon>Bacteroides</taxon>
    </lineage>
</organism>
<name>A0A6I0SCF7_BACT4</name>
<evidence type="ECO:0000313" key="1">
    <source>
        <dbReference type="EMBL" id="KAB4474186.1"/>
    </source>
</evidence>
<comment type="caution">
    <text evidence="1">The sequence shown here is derived from an EMBL/GenBank/DDBJ whole genome shotgun (WGS) entry which is preliminary data.</text>
</comment>
<dbReference type="EMBL" id="WCRS01000006">
    <property type="protein sequence ID" value="KAB4474186.1"/>
    <property type="molecule type" value="Genomic_DNA"/>
</dbReference>
<gene>
    <name evidence="1" type="ORF">GAN59_11800</name>
</gene>
<dbReference type="AlphaFoldDB" id="A0A6I0SCF7"/>
<dbReference type="PANTHER" id="PTHR35532:SF5">
    <property type="entry name" value="CARBOHYDRATE-BINDING DOMAIN-CONTAINING PROTEIN"/>
    <property type="match status" value="1"/>
</dbReference>
<evidence type="ECO:0000313" key="2">
    <source>
        <dbReference type="Proteomes" id="UP000488521"/>
    </source>
</evidence>
<dbReference type="SUPFAM" id="SSF54001">
    <property type="entry name" value="Cysteine proteinases"/>
    <property type="match status" value="1"/>
</dbReference>
<reference evidence="1 2" key="1">
    <citation type="journal article" date="2019" name="Nat. Med.">
        <title>A library of human gut bacterial isolates paired with longitudinal multiomics data enables mechanistic microbiome research.</title>
        <authorList>
            <person name="Poyet M."/>
            <person name="Groussin M."/>
            <person name="Gibbons S.M."/>
            <person name="Avila-Pacheco J."/>
            <person name="Jiang X."/>
            <person name="Kearney S.M."/>
            <person name="Perrotta A.R."/>
            <person name="Berdy B."/>
            <person name="Zhao S."/>
            <person name="Lieberman T.D."/>
            <person name="Swanson P.K."/>
            <person name="Smith M."/>
            <person name="Roesemann S."/>
            <person name="Alexander J.E."/>
            <person name="Rich S.A."/>
            <person name="Livny J."/>
            <person name="Vlamakis H."/>
            <person name="Clish C."/>
            <person name="Bullock K."/>
            <person name="Deik A."/>
            <person name="Scott J."/>
            <person name="Pierce K.A."/>
            <person name="Xavier R.J."/>
            <person name="Alm E.J."/>
        </authorList>
    </citation>
    <scope>NUCLEOTIDE SEQUENCE [LARGE SCALE GENOMIC DNA]</scope>
    <source>
        <strain evidence="1 2">BIOML-A156</strain>
    </source>
</reference>
<dbReference type="RefSeq" id="WP_195385195.1">
    <property type="nucleotide sequence ID" value="NZ_CAXTFL010000009.1"/>
</dbReference>